<dbReference type="EMBL" id="ML002210">
    <property type="protein sequence ID" value="RKP40423.1"/>
    <property type="molecule type" value="Genomic_DNA"/>
</dbReference>
<keyword evidence="2" id="KW-1185">Reference proteome</keyword>
<organism evidence="1 2">
    <name type="scientific">Dimargaris cristalligena</name>
    <dbReference type="NCBI Taxonomy" id="215637"/>
    <lineage>
        <taxon>Eukaryota</taxon>
        <taxon>Fungi</taxon>
        <taxon>Fungi incertae sedis</taxon>
        <taxon>Zoopagomycota</taxon>
        <taxon>Kickxellomycotina</taxon>
        <taxon>Dimargaritomycetes</taxon>
        <taxon>Dimargaritales</taxon>
        <taxon>Dimargaritaceae</taxon>
        <taxon>Dimargaris</taxon>
    </lineage>
</organism>
<dbReference type="Proteomes" id="UP000268162">
    <property type="component" value="Unassembled WGS sequence"/>
</dbReference>
<sequence>MDPLDFMAPTLGPSAESFISLAPRSPSSATFLTIYEDILASSEDRLPNWVDIELVVQSRTHSNPKTLYYSFLGVLLRSEWSVTDLGQIIVRNNLAVFNLPAIRDPVVISLKSTGDEGNSPIRLSVKCSNALATVPIFLTLMRRLCARREDTSDTHVSLDMGDSFILTPVNF</sequence>
<reference evidence="2" key="1">
    <citation type="journal article" date="2018" name="Nat. Microbiol.">
        <title>Leveraging single-cell genomics to expand the fungal tree of life.</title>
        <authorList>
            <person name="Ahrendt S.R."/>
            <person name="Quandt C.A."/>
            <person name="Ciobanu D."/>
            <person name="Clum A."/>
            <person name="Salamov A."/>
            <person name="Andreopoulos B."/>
            <person name="Cheng J.F."/>
            <person name="Woyke T."/>
            <person name="Pelin A."/>
            <person name="Henrissat B."/>
            <person name="Reynolds N.K."/>
            <person name="Benny G.L."/>
            <person name="Smith M.E."/>
            <person name="James T.Y."/>
            <person name="Grigoriev I.V."/>
        </authorList>
    </citation>
    <scope>NUCLEOTIDE SEQUENCE [LARGE SCALE GENOMIC DNA]</scope>
    <source>
        <strain evidence="2">RSA 468</strain>
    </source>
</reference>
<accession>A0A4Q0A2S8</accession>
<name>A0A4Q0A2S8_9FUNG</name>
<evidence type="ECO:0000313" key="2">
    <source>
        <dbReference type="Proteomes" id="UP000268162"/>
    </source>
</evidence>
<evidence type="ECO:0000313" key="1">
    <source>
        <dbReference type="EMBL" id="RKP40423.1"/>
    </source>
</evidence>
<dbReference type="AlphaFoldDB" id="A0A4Q0A2S8"/>
<proteinExistence type="predicted"/>
<protein>
    <submittedName>
        <fullName evidence="1">Uncharacterized protein</fullName>
    </submittedName>
</protein>
<gene>
    <name evidence="1" type="ORF">BJ085DRAFT_29745</name>
</gene>